<name>A0A7Y0A1R3_9BURK</name>
<dbReference type="AlphaFoldDB" id="A0A7Y0A1R3"/>
<proteinExistence type="predicted"/>
<organism evidence="1 2">
    <name type="scientific">Paraburkholderia antibiotica</name>
    <dbReference type="NCBI Taxonomy" id="2728839"/>
    <lineage>
        <taxon>Bacteria</taxon>
        <taxon>Pseudomonadati</taxon>
        <taxon>Pseudomonadota</taxon>
        <taxon>Betaproteobacteria</taxon>
        <taxon>Burkholderiales</taxon>
        <taxon>Burkholderiaceae</taxon>
        <taxon>Paraburkholderia</taxon>
    </lineage>
</organism>
<evidence type="ECO:0000313" key="2">
    <source>
        <dbReference type="Proteomes" id="UP000583127"/>
    </source>
</evidence>
<dbReference type="EMBL" id="JABBFZ010000027">
    <property type="protein sequence ID" value="NML34917.1"/>
    <property type="molecule type" value="Genomic_DNA"/>
</dbReference>
<sequence>MSTDQLKDVLDEIAPWSLEELRAFIANLAIHSTEDAEQVKAGLLAIWEHRKR</sequence>
<evidence type="ECO:0000313" key="1">
    <source>
        <dbReference type="EMBL" id="NML34917.1"/>
    </source>
</evidence>
<gene>
    <name evidence="1" type="ORF">HHL14_29345</name>
</gene>
<protein>
    <submittedName>
        <fullName evidence="1">Uncharacterized protein</fullName>
    </submittedName>
</protein>
<comment type="caution">
    <text evidence="1">The sequence shown here is derived from an EMBL/GenBank/DDBJ whole genome shotgun (WGS) entry which is preliminary data.</text>
</comment>
<dbReference type="RefSeq" id="WP_169501104.1">
    <property type="nucleotide sequence ID" value="NZ_JABBFZ010000027.1"/>
</dbReference>
<dbReference type="Proteomes" id="UP000583127">
    <property type="component" value="Unassembled WGS sequence"/>
</dbReference>
<keyword evidence="2" id="KW-1185">Reference proteome</keyword>
<reference evidence="1 2" key="1">
    <citation type="submission" date="2020-04" db="EMBL/GenBank/DDBJ databases">
        <title>Paraburkholderia sp. G-4-1-8 isolated from soil.</title>
        <authorList>
            <person name="Dahal R.H."/>
        </authorList>
    </citation>
    <scope>NUCLEOTIDE SEQUENCE [LARGE SCALE GENOMIC DNA]</scope>
    <source>
        <strain evidence="1 2">G-4-1-8</strain>
    </source>
</reference>
<accession>A0A7Y0A1R3</accession>